<feature type="chain" id="PRO_5033188925" description="Endolytic peptidoglycan transglycosylase RlpA" evidence="3">
    <location>
        <begin position="33"/>
        <end position="337"/>
    </location>
</feature>
<dbReference type="EMBL" id="JABEPP010000002">
    <property type="protein sequence ID" value="NNM72075.1"/>
    <property type="molecule type" value="Genomic_DNA"/>
</dbReference>
<dbReference type="PANTHER" id="PTHR34183:SF1">
    <property type="entry name" value="ENDOLYTIC PEPTIDOGLYCAN TRANSGLYCOSYLASE RLPA"/>
    <property type="match status" value="1"/>
</dbReference>
<organism evidence="7 8">
    <name type="scientific">Enterovirga aerilata</name>
    <dbReference type="NCBI Taxonomy" id="2730920"/>
    <lineage>
        <taxon>Bacteria</taxon>
        <taxon>Pseudomonadati</taxon>
        <taxon>Pseudomonadota</taxon>
        <taxon>Alphaproteobacteria</taxon>
        <taxon>Hyphomicrobiales</taxon>
        <taxon>Methylobacteriaceae</taxon>
        <taxon>Enterovirga</taxon>
    </lineage>
</organism>
<evidence type="ECO:0000256" key="2">
    <source>
        <dbReference type="ARBA" id="ARBA00023316"/>
    </source>
</evidence>
<keyword evidence="1 3" id="KW-0456">Lyase</keyword>
<dbReference type="AlphaFoldDB" id="A0A849I6Y2"/>
<dbReference type="GO" id="GO:0071555">
    <property type="term" value="P:cell wall organization"/>
    <property type="evidence" value="ECO:0007669"/>
    <property type="project" value="UniProtKB-KW"/>
</dbReference>
<comment type="function">
    <text evidence="3">Lytic transglycosylase with a strong preference for naked glycan strands that lack stem peptides.</text>
</comment>
<protein>
    <recommendedName>
        <fullName evidence="3">Endolytic peptidoglycan transglycosylase RlpA</fullName>
        <ecNumber evidence="3">4.2.2.-</ecNumber>
    </recommendedName>
</protein>
<feature type="domain" description="RlpA-like protein double-psi beta-barrel" evidence="6">
    <location>
        <begin position="93"/>
        <end position="181"/>
    </location>
</feature>
<dbReference type="InterPro" id="IPR009009">
    <property type="entry name" value="RlpA-like_DPBB"/>
</dbReference>
<dbReference type="Proteomes" id="UP000564885">
    <property type="component" value="Unassembled WGS sequence"/>
</dbReference>
<reference evidence="7 8" key="1">
    <citation type="submission" date="2020-04" db="EMBL/GenBank/DDBJ databases">
        <title>Enterovirga sp. isolate from soil.</title>
        <authorList>
            <person name="Chea S."/>
            <person name="Kim D.-U."/>
        </authorList>
    </citation>
    <scope>NUCLEOTIDE SEQUENCE [LARGE SCALE GENOMIC DNA]</scope>
    <source>
        <strain evidence="7 8">DB1703</strain>
    </source>
</reference>
<evidence type="ECO:0000256" key="5">
    <source>
        <dbReference type="SAM" id="MobiDB-lite"/>
    </source>
</evidence>
<dbReference type="Pfam" id="PF03330">
    <property type="entry name" value="DPBB_1"/>
    <property type="match status" value="1"/>
</dbReference>
<keyword evidence="2 3" id="KW-0961">Cell wall biogenesis/degradation</keyword>
<feature type="compositionally biased region" description="Low complexity" evidence="5">
    <location>
        <begin position="299"/>
        <end position="324"/>
    </location>
</feature>
<dbReference type="EC" id="4.2.2.-" evidence="3"/>
<dbReference type="CDD" id="cd22268">
    <property type="entry name" value="DPBB_RlpA-like"/>
    <property type="match status" value="1"/>
</dbReference>
<comment type="similarity">
    <text evidence="3 4">Belongs to the RlpA family.</text>
</comment>
<keyword evidence="8" id="KW-1185">Reference proteome</keyword>
<dbReference type="InterPro" id="IPR012997">
    <property type="entry name" value="RplA"/>
</dbReference>
<accession>A0A849I6Y2</accession>
<evidence type="ECO:0000256" key="3">
    <source>
        <dbReference type="HAMAP-Rule" id="MF_02071"/>
    </source>
</evidence>
<dbReference type="HAMAP" id="MF_02071">
    <property type="entry name" value="RlpA"/>
    <property type="match status" value="1"/>
</dbReference>
<dbReference type="NCBIfam" id="TIGR00413">
    <property type="entry name" value="rlpA"/>
    <property type="match status" value="1"/>
</dbReference>
<name>A0A849I6Y2_9HYPH</name>
<evidence type="ECO:0000313" key="8">
    <source>
        <dbReference type="Proteomes" id="UP000564885"/>
    </source>
</evidence>
<evidence type="ECO:0000259" key="6">
    <source>
        <dbReference type="Pfam" id="PF03330"/>
    </source>
</evidence>
<dbReference type="GO" id="GO:0000270">
    <property type="term" value="P:peptidoglycan metabolic process"/>
    <property type="evidence" value="ECO:0007669"/>
    <property type="project" value="UniProtKB-UniRule"/>
</dbReference>
<dbReference type="InterPro" id="IPR034718">
    <property type="entry name" value="RlpA"/>
</dbReference>
<feature type="region of interest" description="Disordered" evidence="5">
    <location>
        <begin position="205"/>
        <end position="337"/>
    </location>
</feature>
<dbReference type="InterPro" id="IPR036908">
    <property type="entry name" value="RlpA-like_sf"/>
</dbReference>
<dbReference type="PANTHER" id="PTHR34183">
    <property type="entry name" value="ENDOLYTIC PEPTIDOGLYCAN TRANSGLYCOSYLASE RLPA"/>
    <property type="match status" value="1"/>
</dbReference>
<comment type="caution">
    <text evidence="7">The sequence shown here is derived from an EMBL/GenBank/DDBJ whole genome shotgun (WGS) entry which is preliminary data.</text>
</comment>
<evidence type="ECO:0000313" key="7">
    <source>
        <dbReference type="EMBL" id="NNM72075.1"/>
    </source>
</evidence>
<feature type="region of interest" description="Disordered" evidence="5">
    <location>
        <begin position="35"/>
        <end position="68"/>
    </location>
</feature>
<dbReference type="Gene3D" id="2.40.40.10">
    <property type="entry name" value="RlpA-like domain"/>
    <property type="match status" value="1"/>
</dbReference>
<dbReference type="SUPFAM" id="SSF50685">
    <property type="entry name" value="Barwin-like endoglucanases"/>
    <property type="match status" value="1"/>
</dbReference>
<evidence type="ECO:0000256" key="4">
    <source>
        <dbReference type="RuleBase" id="RU003495"/>
    </source>
</evidence>
<sequence precursor="true">MAASRPHGAARPARLALRAAALVLVALTAANCAGPQVAGRKGGGNKYGVKPSPKVIPDGQPIPKGGGREMIGQPYTIGGRTYVPHHGKGYNREGWASWYGTAFHGRLTANNEIFDRHSIAAAHPTLPLPSYVRVTNLVNKRSMVVRVNDRGPYERDRILDVSERVADALEFRRKGVTRVRVEYLGKASVRGSDDEKLLATLRIDGSPAPFGRPGGATMYADLRHDPPPRPRFAPAETGEESSQPVLRVAAAAAEPEEGSDAPAEPVRTSGPTSLPQSRPVRTAAAPSRDGEVPLPPVRPLAARRLAEAAPAVPGGASAPLAAAQPVPPQRPIYAGIY</sequence>
<dbReference type="GO" id="GO:0008932">
    <property type="term" value="F:lytic endotransglycosylase activity"/>
    <property type="evidence" value="ECO:0007669"/>
    <property type="project" value="UniProtKB-UniRule"/>
</dbReference>
<feature type="signal peptide" evidence="3">
    <location>
        <begin position="1"/>
        <end position="32"/>
    </location>
</feature>
<gene>
    <name evidence="3" type="primary">rlpA</name>
    <name evidence="7" type="ORF">HJG44_06665</name>
</gene>
<dbReference type="RefSeq" id="WP_171217577.1">
    <property type="nucleotide sequence ID" value="NZ_JABEPP010000002.1"/>
</dbReference>
<dbReference type="GO" id="GO:0009279">
    <property type="term" value="C:cell outer membrane"/>
    <property type="evidence" value="ECO:0007669"/>
    <property type="project" value="TreeGrafter"/>
</dbReference>
<evidence type="ECO:0000256" key="1">
    <source>
        <dbReference type="ARBA" id="ARBA00023239"/>
    </source>
</evidence>
<proteinExistence type="inferred from homology"/>
<keyword evidence="3" id="KW-0732">Signal</keyword>